<dbReference type="Gene3D" id="3.40.50.10540">
    <property type="entry name" value="Crotonobetainyl-coa:carnitine coa-transferase, domain 1"/>
    <property type="match status" value="1"/>
</dbReference>
<dbReference type="Proteomes" id="UP000295578">
    <property type="component" value="Unassembled WGS sequence"/>
</dbReference>
<gene>
    <name evidence="2" type="ORF">E1293_07110</name>
</gene>
<dbReference type="InterPro" id="IPR044855">
    <property type="entry name" value="CoA-Trfase_III_dom3_sf"/>
</dbReference>
<comment type="caution">
    <text evidence="2">The sequence shown here is derived from an EMBL/GenBank/DDBJ whole genome shotgun (WGS) entry which is preliminary data.</text>
</comment>
<sequence length="402" mass="42034">MTLEQSLAGLRVADFTGMMAGPYCTRLLADCGAEVWKIEPPGGDHIRRRRPLRDGHSAYFGHLNAGKRSIVLDLRTAAGAAAARDLVARADVLVENGRPGVMDRLGLGYPECERLNPMLVYVSISGFGQSGPRSARPAYAPIIGAASGYDLAMLSHQRGLAEPPTTGLFVADVLGGALAFGALLAALRGRAAAGRGSHVDVPLLDGMLSLLVYETQAAQWPELVSPRPLYRPSPTLDGHIVVAPISERIFAAFAAAIGRPDLLTDPRFAEVGERERNWDLLGDVIDGWAGSRTCAEAERVLEAAGVPCARYRTVADNLADPVLREQGTFRAAADPAGEFLVTATPFRTAGGASGSGRGRPLAVPALGADTRDLLARVAGYSEARIDGLLADGSAAAGPASGP</sequence>
<dbReference type="InterPro" id="IPR023606">
    <property type="entry name" value="CoA-Trfase_III_dom_1_sf"/>
</dbReference>
<accession>A0A4R5BRU2</accession>
<dbReference type="AlphaFoldDB" id="A0A4R5BRU2"/>
<evidence type="ECO:0000313" key="3">
    <source>
        <dbReference type="Proteomes" id="UP000295578"/>
    </source>
</evidence>
<organism evidence="2 3">
    <name type="scientific">Actinomadura darangshiensis</name>
    <dbReference type="NCBI Taxonomy" id="705336"/>
    <lineage>
        <taxon>Bacteria</taxon>
        <taxon>Bacillati</taxon>
        <taxon>Actinomycetota</taxon>
        <taxon>Actinomycetes</taxon>
        <taxon>Streptosporangiales</taxon>
        <taxon>Thermomonosporaceae</taxon>
        <taxon>Actinomadura</taxon>
    </lineage>
</organism>
<reference evidence="2 3" key="1">
    <citation type="submission" date="2019-03" db="EMBL/GenBank/DDBJ databases">
        <title>Draft genome sequences of novel Actinobacteria.</title>
        <authorList>
            <person name="Sahin N."/>
            <person name="Ay H."/>
            <person name="Saygin H."/>
        </authorList>
    </citation>
    <scope>NUCLEOTIDE SEQUENCE [LARGE SCALE GENOMIC DNA]</scope>
    <source>
        <strain evidence="2 3">DSM 45941</strain>
    </source>
</reference>
<dbReference type="Gene3D" id="3.30.1540.10">
    <property type="entry name" value="formyl-coa transferase, domain 3"/>
    <property type="match status" value="1"/>
</dbReference>
<dbReference type="OrthoDB" id="4251672at2"/>
<evidence type="ECO:0000256" key="1">
    <source>
        <dbReference type="ARBA" id="ARBA00022679"/>
    </source>
</evidence>
<dbReference type="PANTHER" id="PTHR48207">
    <property type="entry name" value="SUCCINATE--HYDROXYMETHYLGLUTARATE COA-TRANSFERASE"/>
    <property type="match status" value="1"/>
</dbReference>
<keyword evidence="1 2" id="KW-0808">Transferase</keyword>
<dbReference type="Pfam" id="PF02515">
    <property type="entry name" value="CoA_transf_3"/>
    <property type="match status" value="1"/>
</dbReference>
<name>A0A4R5BRU2_9ACTN</name>
<keyword evidence="3" id="KW-1185">Reference proteome</keyword>
<dbReference type="InterPro" id="IPR003673">
    <property type="entry name" value="CoA-Trfase_fam_III"/>
</dbReference>
<evidence type="ECO:0000313" key="2">
    <source>
        <dbReference type="EMBL" id="TDD87980.1"/>
    </source>
</evidence>
<dbReference type="SUPFAM" id="SSF89796">
    <property type="entry name" value="CoA-transferase family III (CaiB/BaiF)"/>
    <property type="match status" value="1"/>
</dbReference>
<dbReference type="EMBL" id="SMKY01000020">
    <property type="protein sequence ID" value="TDD87980.1"/>
    <property type="molecule type" value="Genomic_DNA"/>
</dbReference>
<dbReference type="GO" id="GO:0008410">
    <property type="term" value="F:CoA-transferase activity"/>
    <property type="evidence" value="ECO:0007669"/>
    <property type="project" value="TreeGrafter"/>
</dbReference>
<proteinExistence type="predicted"/>
<dbReference type="PANTHER" id="PTHR48207:SF4">
    <property type="entry name" value="BLL6097 PROTEIN"/>
    <property type="match status" value="1"/>
</dbReference>
<dbReference type="RefSeq" id="WP_132195089.1">
    <property type="nucleotide sequence ID" value="NZ_SMKY01000020.1"/>
</dbReference>
<dbReference type="InterPro" id="IPR050483">
    <property type="entry name" value="CoA-transferase_III_domain"/>
</dbReference>
<protein>
    <submittedName>
        <fullName evidence="2">CoA transferase</fullName>
    </submittedName>
</protein>